<keyword evidence="3" id="KW-1185">Reference proteome</keyword>
<dbReference type="GO" id="GO:0016787">
    <property type="term" value="F:hydrolase activity"/>
    <property type="evidence" value="ECO:0007669"/>
    <property type="project" value="UniProtKB-KW"/>
</dbReference>
<dbReference type="PANTHER" id="PTHR43265:SF1">
    <property type="entry name" value="ESTERASE ESTD"/>
    <property type="match status" value="1"/>
</dbReference>
<dbReference type="NCBIfam" id="TIGR03101">
    <property type="entry name" value="hydr2_PEP"/>
    <property type="match status" value="1"/>
</dbReference>
<proteinExistence type="predicted"/>
<dbReference type="InterPro" id="IPR029058">
    <property type="entry name" value="AB_hydrolase_fold"/>
</dbReference>
<dbReference type="EMBL" id="JBBUTH010000011">
    <property type="protein sequence ID" value="MEK8053350.1"/>
    <property type="molecule type" value="Genomic_DNA"/>
</dbReference>
<gene>
    <name evidence="2" type="ORF">AACH10_24045</name>
</gene>
<dbReference type="InterPro" id="IPR017532">
    <property type="entry name" value="Hydrolase-2_PEP"/>
</dbReference>
<dbReference type="RefSeq" id="WP_341413090.1">
    <property type="nucleotide sequence ID" value="NZ_JBBUTH010000011.1"/>
</dbReference>
<dbReference type="Gene3D" id="3.40.50.1820">
    <property type="entry name" value="alpha/beta hydrolase"/>
    <property type="match status" value="2"/>
</dbReference>
<dbReference type="Proteomes" id="UP001365405">
    <property type="component" value="Unassembled WGS sequence"/>
</dbReference>
<feature type="domain" description="Serine aminopeptidase S33" evidence="1">
    <location>
        <begin position="366"/>
        <end position="468"/>
    </location>
</feature>
<dbReference type="InterPro" id="IPR017531">
    <property type="entry name" value="Hydrolase-1_PEP"/>
</dbReference>
<name>A0ABU9CNE3_9BURK</name>
<reference evidence="2 3" key="1">
    <citation type="submission" date="2024-04" db="EMBL/GenBank/DDBJ databases">
        <title>Novel species of the genus Ideonella isolated from streams.</title>
        <authorList>
            <person name="Lu H."/>
        </authorList>
    </citation>
    <scope>NUCLEOTIDE SEQUENCE [LARGE SCALE GENOMIC DNA]</scope>
    <source>
        <strain evidence="2 3">DXS22W</strain>
    </source>
</reference>
<dbReference type="Pfam" id="PF12146">
    <property type="entry name" value="Hydrolase_4"/>
    <property type="match status" value="2"/>
</dbReference>
<dbReference type="SUPFAM" id="SSF53474">
    <property type="entry name" value="alpha/beta-Hydrolases"/>
    <property type="match status" value="2"/>
</dbReference>
<sequence length="622" mass="67029">MSFATRSRPFWLPVTDSPSGLRAALLHEPAQEGAICRGLVLHVPPFAEELNKCRRMTTEAARALAAAGYVVLQVDLMGCGDSPGDWSEASWAQWRQDVVHAAHWLRTACPTNAPMWLWGLRVGALLAAEALAGMGGDAVHLMLWQPVVQGRGALQQFLRLKSLASATQGTERSSATHLRQQLEAGQTLDIAGYPLHQAIGQGLEAARLAAVPAMLPQNQRRLVWLECQPPPAAEQASGATSAPRPASLASQQAACDWAAAGWHVTVQVVDGPAFWQTVEMEAAPALIEATVAQLHQPFRAGDPAAASPPPVPAITLPTPTWHERWLPFSLGADRLLGVLHTPRGSDATGLAVVVIVGGPQTRLGSHRQFIHLARHLAEAGHAVLRFDVRGMGDSSGDPRPFDRLSDDVQAALDALWTHQPGLQSAVLWGLCDGASAAAIHAAQHKDPRVGGLCLVNPWVRSTQSLAQTQIKHYYFQRLASGAFWHKLLRGGVGLGALGGLLANLRQAWGRGSSAPPGASSFQERMLRGLQRYSGPVQVLLSEHDYTAQEFANYTRARASWNEALSRPTVTQQTVVAADHTFSWPGSAQRVAQLTAAWLHGIWPQQRLSPYVNRDAAYPESID</sequence>
<feature type="domain" description="Serine aminopeptidase S33" evidence="1">
    <location>
        <begin position="57"/>
        <end position="160"/>
    </location>
</feature>
<evidence type="ECO:0000259" key="1">
    <source>
        <dbReference type="Pfam" id="PF12146"/>
    </source>
</evidence>
<keyword evidence="2" id="KW-0378">Hydrolase</keyword>
<organism evidence="2 3">
    <name type="scientific">Pseudaquabacterium inlustre</name>
    <dbReference type="NCBI Taxonomy" id="2984192"/>
    <lineage>
        <taxon>Bacteria</taxon>
        <taxon>Pseudomonadati</taxon>
        <taxon>Pseudomonadota</taxon>
        <taxon>Betaproteobacteria</taxon>
        <taxon>Burkholderiales</taxon>
        <taxon>Sphaerotilaceae</taxon>
        <taxon>Pseudaquabacterium</taxon>
    </lineage>
</organism>
<dbReference type="NCBIfam" id="TIGR03100">
    <property type="entry name" value="hydr1_PEP"/>
    <property type="match status" value="1"/>
</dbReference>
<comment type="caution">
    <text evidence="2">The sequence shown here is derived from an EMBL/GenBank/DDBJ whole genome shotgun (WGS) entry which is preliminary data.</text>
</comment>
<dbReference type="PANTHER" id="PTHR43265">
    <property type="entry name" value="ESTERASE ESTD"/>
    <property type="match status" value="1"/>
</dbReference>
<evidence type="ECO:0000313" key="3">
    <source>
        <dbReference type="Proteomes" id="UP001365405"/>
    </source>
</evidence>
<protein>
    <submittedName>
        <fullName evidence="2">Hydrolase 1, exosortase A system-associated</fullName>
    </submittedName>
</protein>
<accession>A0ABU9CNE3</accession>
<evidence type="ECO:0000313" key="2">
    <source>
        <dbReference type="EMBL" id="MEK8053350.1"/>
    </source>
</evidence>
<dbReference type="InterPro" id="IPR053145">
    <property type="entry name" value="AB_hydrolase_Est10"/>
</dbReference>
<dbReference type="InterPro" id="IPR022742">
    <property type="entry name" value="Hydrolase_4"/>
</dbReference>